<evidence type="ECO:0000256" key="15">
    <source>
        <dbReference type="ARBA" id="ARBA00049166"/>
    </source>
</evidence>
<evidence type="ECO:0000256" key="7">
    <source>
        <dbReference type="ARBA" id="ARBA00022848"/>
    </source>
</evidence>
<comment type="similarity">
    <text evidence="3 17">Belongs to the steroid 5-alpha reductase family.</text>
</comment>
<evidence type="ECO:0000256" key="16">
    <source>
        <dbReference type="ARBA" id="ARBA00049397"/>
    </source>
</evidence>
<dbReference type="PROSITE" id="PS50244">
    <property type="entry name" value="S5A_REDUCTASE"/>
    <property type="match status" value="1"/>
</dbReference>
<comment type="catalytic activity">
    <reaction evidence="15">
        <text>androst-4-ene-3,17-dione + NADPH + H(+) = 5alpha-androstan-3,17-dione + NADP(+)</text>
        <dbReference type="Rhea" id="RHEA:50816"/>
        <dbReference type="ChEBI" id="CHEBI:15378"/>
        <dbReference type="ChEBI" id="CHEBI:15994"/>
        <dbReference type="ChEBI" id="CHEBI:16422"/>
        <dbReference type="ChEBI" id="CHEBI:57783"/>
        <dbReference type="ChEBI" id="CHEBI:58349"/>
    </reaction>
    <physiologicalReaction direction="left-to-right" evidence="15">
        <dbReference type="Rhea" id="RHEA:50817"/>
    </physiologicalReaction>
</comment>
<protein>
    <recommendedName>
        <fullName evidence="17">3-oxo-5alpha-steroid 4-dehydrogenase (NADP(+))</fullName>
        <ecNumber evidence="17">1.3.1.22</ecNumber>
    </recommendedName>
</protein>
<proteinExistence type="inferred from homology"/>
<dbReference type="InterPro" id="IPR039357">
    <property type="entry name" value="SRD5A/TECR"/>
</dbReference>
<evidence type="ECO:0000256" key="2">
    <source>
        <dbReference type="ARBA" id="ARBA00004477"/>
    </source>
</evidence>
<evidence type="ECO:0000256" key="10">
    <source>
        <dbReference type="ARBA" id="ARBA00023002"/>
    </source>
</evidence>
<evidence type="ECO:0000313" key="19">
    <source>
        <dbReference type="Proteomes" id="UP000095287"/>
    </source>
</evidence>
<feature type="transmembrane region" description="Helical" evidence="17">
    <location>
        <begin position="117"/>
        <end position="137"/>
    </location>
</feature>
<evidence type="ECO:0000256" key="9">
    <source>
        <dbReference type="ARBA" id="ARBA00022989"/>
    </source>
</evidence>
<comment type="subcellular location">
    <subcellularLocation>
        <location evidence="2">Endoplasmic reticulum membrane</location>
        <topology evidence="2">Multi-pass membrane protein</topology>
    </subcellularLocation>
    <subcellularLocation>
        <location evidence="1">Microsome membrane</location>
        <topology evidence="1">Multi-pass membrane protein</topology>
    </subcellularLocation>
</comment>
<comment type="catalytic activity">
    <reaction evidence="14">
        <text>5alpha-pregnane-3,20-dione + NADP(+) = progesterone + NADPH + H(+)</text>
        <dbReference type="Rhea" id="RHEA:21952"/>
        <dbReference type="ChEBI" id="CHEBI:15378"/>
        <dbReference type="ChEBI" id="CHEBI:17026"/>
        <dbReference type="ChEBI" id="CHEBI:28952"/>
        <dbReference type="ChEBI" id="CHEBI:57783"/>
        <dbReference type="ChEBI" id="CHEBI:58349"/>
        <dbReference type="EC" id="1.3.1.22"/>
    </reaction>
    <physiologicalReaction direction="right-to-left" evidence="14">
        <dbReference type="Rhea" id="RHEA:21954"/>
    </physiologicalReaction>
</comment>
<dbReference type="Proteomes" id="UP000095287">
    <property type="component" value="Unplaced"/>
</dbReference>
<evidence type="ECO:0000259" key="18">
    <source>
        <dbReference type="Pfam" id="PF02544"/>
    </source>
</evidence>
<feature type="transmembrane region" description="Helical" evidence="17">
    <location>
        <begin position="15"/>
        <end position="37"/>
    </location>
</feature>
<keyword evidence="5" id="KW-0221">Differentiation</keyword>
<organism evidence="19 20">
    <name type="scientific">Steinernema glaseri</name>
    <dbReference type="NCBI Taxonomy" id="37863"/>
    <lineage>
        <taxon>Eukaryota</taxon>
        <taxon>Metazoa</taxon>
        <taxon>Ecdysozoa</taxon>
        <taxon>Nematoda</taxon>
        <taxon>Chromadorea</taxon>
        <taxon>Rhabditida</taxon>
        <taxon>Tylenchina</taxon>
        <taxon>Panagrolaimomorpha</taxon>
        <taxon>Strongyloidoidea</taxon>
        <taxon>Steinernematidae</taxon>
        <taxon>Steinernema</taxon>
    </lineage>
</organism>
<dbReference type="AlphaFoldDB" id="A0A1I8AC16"/>
<name>A0A1I8AC16_9BILA</name>
<evidence type="ECO:0000256" key="17">
    <source>
        <dbReference type="PIRNR" id="PIRNR015596"/>
    </source>
</evidence>
<keyword evidence="4 17" id="KW-0812">Transmembrane</keyword>
<evidence type="ECO:0000256" key="1">
    <source>
        <dbReference type="ARBA" id="ARBA00004154"/>
    </source>
</evidence>
<dbReference type="PANTHER" id="PTHR10556:SF57">
    <property type="entry name" value="3-OXO-5-ALPHA-STEROID 4-DEHYDROGENASE 1"/>
    <property type="match status" value="1"/>
</dbReference>
<dbReference type="GO" id="GO:0005789">
    <property type="term" value="C:endoplasmic reticulum membrane"/>
    <property type="evidence" value="ECO:0007669"/>
    <property type="project" value="UniProtKB-SubCell"/>
</dbReference>
<feature type="transmembrane region" description="Helical" evidence="17">
    <location>
        <begin position="73"/>
        <end position="96"/>
    </location>
</feature>
<dbReference type="InterPro" id="IPR016636">
    <property type="entry name" value="3-oxo-5-alpha-steroid_4-DH"/>
</dbReference>
<evidence type="ECO:0000256" key="14">
    <source>
        <dbReference type="ARBA" id="ARBA00048292"/>
    </source>
</evidence>
<evidence type="ECO:0000256" key="8">
    <source>
        <dbReference type="ARBA" id="ARBA00022857"/>
    </source>
</evidence>
<keyword evidence="9 17" id="KW-1133">Transmembrane helix</keyword>
<evidence type="ECO:0000313" key="20">
    <source>
        <dbReference type="WBParaSite" id="L893_g4050.t1"/>
    </source>
</evidence>
<keyword evidence="7" id="KW-0492">Microsome</keyword>
<accession>A0A1I8AC16</accession>
<evidence type="ECO:0000256" key="13">
    <source>
        <dbReference type="ARBA" id="ARBA00037789"/>
    </source>
</evidence>
<dbReference type="WBParaSite" id="L893_g4050.t1">
    <property type="protein sequence ID" value="L893_g4050.t1"/>
    <property type="gene ID" value="L893_g4050"/>
</dbReference>
<dbReference type="PANTHER" id="PTHR10556">
    <property type="entry name" value="3-OXO-5-ALPHA-STEROID 4-DEHYDROGENASE"/>
    <property type="match status" value="1"/>
</dbReference>
<keyword evidence="12 17" id="KW-0472">Membrane</keyword>
<comment type="catalytic activity">
    <reaction evidence="17">
        <text>a 3-oxo-5alpha-steroid + NADP(+) = a 3-oxo-Delta(4)-steroid + NADPH + H(+)</text>
        <dbReference type="Rhea" id="RHEA:54384"/>
        <dbReference type="ChEBI" id="CHEBI:13601"/>
        <dbReference type="ChEBI" id="CHEBI:15378"/>
        <dbReference type="ChEBI" id="CHEBI:47909"/>
        <dbReference type="ChEBI" id="CHEBI:57783"/>
        <dbReference type="ChEBI" id="CHEBI:58349"/>
        <dbReference type="EC" id="1.3.1.22"/>
    </reaction>
</comment>
<feature type="transmembrane region" description="Helical" evidence="17">
    <location>
        <begin position="149"/>
        <end position="169"/>
    </location>
</feature>
<dbReference type="Pfam" id="PF02544">
    <property type="entry name" value="Steroid_dh"/>
    <property type="match status" value="1"/>
</dbReference>
<dbReference type="PIRSF" id="PIRSF015596">
    <property type="entry name" value="5_alpha-SR2"/>
    <property type="match status" value="1"/>
</dbReference>
<evidence type="ECO:0000256" key="5">
    <source>
        <dbReference type="ARBA" id="ARBA00022782"/>
    </source>
</evidence>
<dbReference type="GO" id="GO:0006702">
    <property type="term" value="P:androgen biosynthetic process"/>
    <property type="evidence" value="ECO:0007669"/>
    <property type="project" value="UniProtKB-ARBA"/>
</dbReference>
<keyword evidence="19" id="KW-1185">Reference proteome</keyword>
<reference evidence="20" key="1">
    <citation type="submission" date="2016-11" db="UniProtKB">
        <authorList>
            <consortium name="WormBaseParasite"/>
        </authorList>
    </citation>
    <scope>IDENTIFICATION</scope>
</reference>
<keyword evidence="11" id="KW-0443">Lipid metabolism</keyword>
<keyword evidence="6" id="KW-0256">Endoplasmic reticulum</keyword>
<evidence type="ECO:0000256" key="4">
    <source>
        <dbReference type="ARBA" id="ARBA00022692"/>
    </source>
</evidence>
<dbReference type="InterPro" id="IPR001104">
    <property type="entry name" value="3-oxo-5_a-steroid_4-DH_C"/>
</dbReference>
<keyword evidence="10" id="KW-0560">Oxidoreductase</keyword>
<comment type="function">
    <text evidence="13">Converts testosterone into 5-alpha-dihydrotestosterone and progesterone or corticosterone into their corresponding 5-alpha-3-oxosteroids. It plays a central role in sexual differentiation and androgen physiology.</text>
</comment>
<dbReference type="EC" id="1.3.1.22" evidence="17"/>
<sequence>MAVLDNFFGDEERTIISLSWLMILSGVVATNILCGGFKAAYGRYGEESFFAKFTISAKTAWFIQELPSLVVPIYALLTNFSNLSFVNFTVLLLFIVHYIQRTLIYPFLIKGGKPSPVHVVAMAFVFCVFNGYLQGFYHAKYAVYERDHYLNIISLIGLLTFILGMAINIHSDHILRNLRKPGETGYKIPIGGMFDYVSGANFFGEIVEWFGFALYAQTVPAAAFAFFTISNIGPRALQHHQWYHSKFENYPTHRRALIPFLL</sequence>
<evidence type="ECO:0000256" key="6">
    <source>
        <dbReference type="ARBA" id="ARBA00022824"/>
    </source>
</evidence>
<feature type="domain" description="3-oxo-5-alpha-steroid 4-dehydrogenase C-terminal" evidence="18">
    <location>
        <begin position="114"/>
        <end position="262"/>
    </location>
</feature>
<comment type="catalytic activity">
    <reaction evidence="16">
        <text>17beta-hydroxy-5alpha-androstan-3-one + NADP(+) = testosterone + NADPH + H(+)</text>
        <dbReference type="Rhea" id="RHEA:50820"/>
        <dbReference type="ChEBI" id="CHEBI:15378"/>
        <dbReference type="ChEBI" id="CHEBI:16330"/>
        <dbReference type="ChEBI" id="CHEBI:17347"/>
        <dbReference type="ChEBI" id="CHEBI:57783"/>
        <dbReference type="ChEBI" id="CHEBI:58349"/>
        <dbReference type="EC" id="1.3.1.22"/>
    </reaction>
    <physiologicalReaction direction="right-to-left" evidence="16">
        <dbReference type="Rhea" id="RHEA:50822"/>
    </physiologicalReaction>
</comment>
<dbReference type="GO" id="GO:0047751">
    <property type="term" value="F:3-oxo-5-alpha-steroid 4-dehydrogenase (NADP+) activity"/>
    <property type="evidence" value="ECO:0007669"/>
    <property type="project" value="UniProtKB-EC"/>
</dbReference>
<keyword evidence="8" id="KW-0521">NADP</keyword>
<evidence type="ECO:0000256" key="12">
    <source>
        <dbReference type="ARBA" id="ARBA00023136"/>
    </source>
</evidence>
<evidence type="ECO:0000256" key="3">
    <source>
        <dbReference type="ARBA" id="ARBA00007742"/>
    </source>
</evidence>
<evidence type="ECO:0000256" key="11">
    <source>
        <dbReference type="ARBA" id="ARBA00023098"/>
    </source>
</evidence>
<dbReference type="GO" id="GO:0030154">
    <property type="term" value="P:cell differentiation"/>
    <property type="evidence" value="ECO:0007669"/>
    <property type="project" value="UniProtKB-KW"/>
</dbReference>